<protein>
    <submittedName>
        <fullName evidence="1">Uncharacterized protein</fullName>
    </submittedName>
</protein>
<gene>
    <name evidence="1" type="ORF">Sradi_3415000</name>
</gene>
<organism evidence="1">
    <name type="scientific">Sesamum radiatum</name>
    <name type="common">Black benniseed</name>
    <dbReference type="NCBI Taxonomy" id="300843"/>
    <lineage>
        <taxon>Eukaryota</taxon>
        <taxon>Viridiplantae</taxon>
        <taxon>Streptophyta</taxon>
        <taxon>Embryophyta</taxon>
        <taxon>Tracheophyta</taxon>
        <taxon>Spermatophyta</taxon>
        <taxon>Magnoliopsida</taxon>
        <taxon>eudicotyledons</taxon>
        <taxon>Gunneridae</taxon>
        <taxon>Pentapetalae</taxon>
        <taxon>asterids</taxon>
        <taxon>lamiids</taxon>
        <taxon>Lamiales</taxon>
        <taxon>Pedaliaceae</taxon>
        <taxon>Sesamum</taxon>
    </lineage>
</organism>
<sequence>MISETKCWKRECEYLKEKYNMYGVNVDTRGKSGGLILLWRKDANLVIQSFSSAHIDTNIALETEEVGWRFTGIYGQPDVARRDKTWQLLRQLSRLSYQSWLCTGDFNEIICQEEKSGKLMRLWRQIENIRECMTDCNFTNLGFQGHHFTWYNMRDPPENSKRLSGSSSCNARLEAAISSCLCDQSPKEGIGSVSVTAVVRTQIKCGWEGTEEII</sequence>
<dbReference type="SUPFAM" id="SSF56219">
    <property type="entry name" value="DNase I-like"/>
    <property type="match status" value="1"/>
</dbReference>
<dbReference type="InterPro" id="IPR036691">
    <property type="entry name" value="Endo/exonu/phosph_ase_sf"/>
</dbReference>
<evidence type="ECO:0000313" key="1">
    <source>
        <dbReference type="EMBL" id="KAL0374993.1"/>
    </source>
</evidence>
<accession>A0AAW2R595</accession>
<proteinExistence type="predicted"/>
<dbReference type="EMBL" id="JACGWJ010000014">
    <property type="protein sequence ID" value="KAL0374993.1"/>
    <property type="molecule type" value="Genomic_DNA"/>
</dbReference>
<comment type="caution">
    <text evidence="1">The sequence shown here is derived from an EMBL/GenBank/DDBJ whole genome shotgun (WGS) entry which is preliminary data.</text>
</comment>
<reference evidence="1" key="2">
    <citation type="journal article" date="2024" name="Plant">
        <title>Genomic evolution and insights into agronomic trait innovations of Sesamum species.</title>
        <authorList>
            <person name="Miao H."/>
            <person name="Wang L."/>
            <person name="Qu L."/>
            <person name="Liu H."/>
            <person name="Sun Y."/>
            <person name="Le M."/>
            <person name="Wang Q."/>
            <person name="Wei S."/>
            <person name="Zheng Y."/>
            <person name="Lin W."/>
            <person name="Duan Y."/>
            <person name="Cao H."/>
            <person name="Xiong S."/>
            <person name="Wang X."/>
            <person name="Wei L."/>
            <person name="Li C."/>
            <person name="Ma Q."/>
            <person name="Ju M."/>
            <person name="Zhao R."/>
            <person name="Li G."/>
            <person name="Mu C."/>
            <person name="Tian Q."/>
            <person name="Mei H."/>
            <person name="Zhang T."/>
            <person name="Gao T."/>
            <person name="Zhang H."/>
        </authorList>
    </citation>
    <scope>NUCLEOTIDE SEQUENCE</scope>
    <source>
        <strain evidence="1">G02</strain>
    </source>
</reference>
<dbReference type="PANTHER" id="PTHR35218">
    <property type="entry name" value="RNASE H DOMAIN-CONTAINING PROTEIN"/>
    <property type="match status" value="1"/>
</dbReference>
<name>A0AAW2R595_SESRA</name>
<dbReference type="Gene3D" id="3.60.10.10">
    <property type="entry name" value="Endonuclease/exonuclease/phosphatase"/>
    <property type="match status" value="1"/>
</dbReference>
<dbReference type="AlphaFoldDB" id="A0AAW2R595"/>
<dbReference type="PANTHER" id="PTHR35218:SF9">
    <property type="entry name" value="ENDONUCLEASE_EXONUCLEASE_PHOSPHATASE DOMAIN-CONTAINING PROTEIN"/>
    <property type="match status" value="1"/>
</dbReference>
<reference evidence="1" key="1">
    <citation type="submission" date="2020-06" db="EMBL/GenBank/DDBJ databases">
        <authorList>
            <person name="Li T."/>
            <person name="Hu X."/>
            <person name="Zhang T."/>
            <person name="Song X."/>
            <person name="Zhang H."/>
            <person name="Dai N."/>
            <person name="Sheng W."/>
            <person name="Hou X."/>
            <person name="Wei L."/>
        </authorList>
    </citation>
    <scope>NUCLEOTIDE SEQUENCE</scope>
    <source>
        <strain evidence="1">G02</strain>
        <tissue evidence="1">Leaf</tissue>
    </source>
</reference>